<keyword evidence="3" id="KW-0347">Helicase</keyword>
<dbReference type="CDD" id="cd18808">
    <property type="entry name" value="SF1_C_Upf1"/>
    <property type="match status" value="1"/>
</dbReference>
<organism evidence="6 7">
    <name type="scientific">Fusarium poae</name>
    <dbReference type="NCBI Taxonomy" id="36050"/>
    <lineage>
        <taxon>Eukaryota</taxon>
        <taxon>Fungi</taxon>
        <taxon>Dikarya</taxon>
        <taxon>Ascomycota</taxon>
        <taxon>Pezizomycotina</taxon>
        <taxon>Sordariomycetes</taxon>
        <taxon>Hypocreomycetidae</taxon>
        <taxon>Hypocreales</taxon>
        <taxon>Nectriaceae</taxon>
        <taxon>Fusarium</taxon>
    </lineage>
</organism>
<dbReference type="Pfam" id="PF13087">
    <property type="entry name" value="AAA_12"/>
    <property type="match status" value="1"/>
</dbReference>
<dbReference type="InterPro" id="IPR047187">
    <property type="entry name" value="SF1_C_Upf1"/>
</dbReference>
<dbReference type="GO" id="GO:0005524">
    <property type="term" value="F:ATP binding"/>
    <property type="evidence" value="ECO:0007669"/>
    <property type="project" value="UniProtKB-KW"/>
</dbReference>
<keyword evidence="4" id="KW-0067">ATP-binding</keyword>
<accession>A0A1B8AV54</accession>
<comment type="caution">
    <text evidence="6">The sequence shown here is derived from an EMBL/GenBank/DDBJ whole genome shotgun (WGS) entry which is preliminary data.</text>
</comment>
<dbReference type="InterPro" id="IPR027417">
    <property type="entry name" value="P-loop_NTPase"/>
</dbReference>
<name>A0A1B8AV54_FUSPO</name>
<dbReference type="GO" id="GO:0016787">
    <property type="term" value="F:hydrolase activity"/>
    <property type="evidence" value="ECO:0007669"/>
    <property type="project" value="UniProtKB-KW"/>
</dbReference>
<dbReference type="Proteomes" id="UP000091967">
    <property type="component" value="Unassembled WGS sequence"/>
</dbReference>
<gene>
    <name evidence="6" type="ORF">FPOA_04954</name>
</gene>
<reference evidence="6 7" key="1">
    <citation type="submission" date="2016-06" db="EMBL/GenBank/DDBJ databases">
        <title>Living apart together: crosstalk between the core and supernumerary genomes in a fungal plant pathogen.</title>
        <authorList>
            <person name="Vanheule A."/>
            <person name="Audenaert K."/>
            <person name="Warris S."/>
            <person name="Van De Geest H."/>
            <person name="Schijlen E."/>
            <person name="Hofte M."/>
            <person name="De Saeger S."/>
            <person name="Haesaert G."/>
            <person name="Waalwijk C."/>
            <person name="Van Der Lee T."/>
        </authorList>
    </citation>
    <scope>NUCLEOTIDE SEQUENCE [LARGE SCALE GENOMIC DNA]</scope>
    <source>
        <strain evidence="6 7">2516</strain>
    </source>
</reference>
<evidence type="ECO:0000256" key="1">
    <source>
        <dbReference type="ARBA" id="ARBA00022741"/>
    </source>
</evidence>
<dbReference type="PANTHER" id="PTHR43788:SF8">
    <property type="entry name" value="DNA-BINDING PROTEIN SMUBP-2"/>
    <property type="match status" value="1"/>
</dbReference>
<feature type="domain" description="DNA2/NAM7 helicase-like C-terminal" evidence="5">
    <location>
        <begin position="47"/>
        <end position="180"/>
    </location>
</feature>
<sequence>MSPPTAKVESQKTGPKRSTYISCALLFGVAGPIQPAMKYWASTARSALAWLFMNKDCQRKDMLSRPSLKMGKDQVKIALDLLVEAVKTKKVDPSRVVCISPYAANVGLIEKKRRGCQYEALQAMQPTSTVDSFQGQENDIVFVIMGTTHPRPGPDFTCNPKRLNVMLSRQKSALVIVGDINVAHKQARYEFIDESTGEKHFFVGRAINGVYNELRSLKRVVTVEGVC</sequence>
<dbReference type="EMBL" id="LYXU01000002">
    <property type="protein sequence ID" value="OBS24409.1"/>
    <property type="molecule type" value="Genomic_DNA"/>
</dbReference>
<dbReference type="InterPro" id="IPR041679">
    <property type="entry name" value="DNA2/NAM7-like_C"/>
</dbReference>
<evidence type="ECO:0000256" key="4">
    <source>
        <dbReference type="ARBA" id="ARBA00022840"/>
    </source>
</evidence>
<keyword evidence="7" id="KW-1185">Reference proteome</keyword>
<protein>
    <recommendedName>
        <fullName evidence="5">DNA2/NAM7 helicase-like C-terminal domain-containing protein</fullName>
    </recommendedName>
</protein>
<dbReference type="AlphaFoldDB" id="A0A1B8AV54"/>
<keyword evidence="2" id="KW-0378">Hydrolase</keyword>
<dbReference type="SUPFAM" id="SSF52540">
    <property type="entry name" value="P-loop containing nucleoside triphosphate hydrolases"/>
    <property type="match status" value="1"/>
</dbReference>
<evidence type="ECO:0000313" key="6">
    <source>
        <dbReference type="EMBL" id="OBS24409.1"/>
    </source>
</evidence>
<dbReference type="PANTHER" id="PTHR43788">
    <property type="entry name" value="DNA2/NAM7 HELICASE FAMILY MEMBER"/>
    <property type="match status" value="1"/>
</dbReference>
<dbReference type="STRING" id="36050.A0A1B8AV54"/>
<dbReference type="GO" id="GO:0043139">
    <property type="term" value="F:5'-3' DNA helicase activity"/>
    <property type="evidence" value="ECO:0007669"/>
    <property type="project" value="TreeGrafter"/>
</dbReference>
<dbReference type="InterPro" id="IPR050534">
    <property type="entry name" value="Coronavir_polyprotein_1ab"/>
</dbReference>
<evidence type="ECO:0000256" key="3">
    <source>
        <dbReference type="ARBA" id="ARBA00022806"/>
    </source>
</evidence>
<dbReference type="Gene3D" id="3.40.50.300">
    <property type="entry name" value="P-loop containing nucleotide triphosphate hydrolases"/>
    <property type="match status" value="1"/>
</dbReference>
<evidence type="ECO:0000259" key="5">
    <source>
        <dbReference type="Pfam" id="PF13087"/>
    </source>
</evidence>
<evidence type="ECO:0000313" key="7">
    <source>
        <dbReference type="Proteomes" id="UP000091967"/>
    </source>
</evidence>
<evidence type="ECO:0000256" key="2">
    <source>
        <dbReference type="ARBA" id="ARBA00022801"/>
    </source>
</evidence>
<keyword evidence="1" id="KW-0547">Nucleotide-binding</keyword>
<proteinExistence type="predicted"/>